<gene>
    <name evidence="2" type="ORF">EDD34_2021</name>
</gene>
<dbReference type="Gene3D" id="1.20.120.450">
    <property type="entry name" value="dinb family like domain"/>
    <property type="match status" value="1"/>
</dbReference>
<dbReference type="OrthoDB" id="5178565at2"/>
<protein>
    <submittedName>
        <fullName evidence="2">Uncharacterized protein (TIGR03083 family)</fullName>
    </submittedName>
</protein>
<dbReference type="AlphaFoldDB" id="A0A3N4YPU8"/>
<evidence type="ECO:0000313" key="2">
    <source>
        <dbReference type="EMBL" id="RPF21394.1"/>
    </source>
</evidence>
<dbReference type="InterPro" id="IPR024344">
    <property type="entry name" value="MDMPI_metal-binding"/>
</dbReference>
<dbReference type="InterPro" id="IPR034660">
    <property type="entry name" value="DinB/YfiT-like"/>
</dbReference>
<dbReference type="RefSeq" id="WP_123814434.1">
    <property type="nucleotide sequence ID" value="NZ_RKQZ01000001.1"/>
</dbReference>
<reference evidence="2 3" key="1">
    <citation type="submission" date="2018-11" db="EMBL/GenBank/DDBJ databases">
        <title>Sequencing the genomes of 1000 actinobacteria strains.</title>
        <authorList>
            <person name="Klenk H.-P."/>
        </authorList>
    </citation>
    <scope>NUCLEOTIDE SEQUENCE [LARGE SCALE GENOMIC DNA]</scope>
    <source>
        <strain evidence="2 3">DSM 15700</strain>
    </source>
</reference>
<dbReference type="Pfam" id="PF11716">
    <property type="entry name" value="MDMPI_N"/>
    <property type="match status" value="1"/>
</dbReference>
<dbReference type="GO" id="GO:0046872">
    <property type="term" value="F:metal ion binding"/>
    <property type="evidence" value="ECO:0007669"/>
    <property type="project" value="InterPro"/>
</dbReference>
<organism evidence="2 3">
    <name type="scientific">Myceligenerans xiligouense</name>
    <dbReference type="NCBI Taxonomy" id="253184"/>
    <lineage>
        <taxon>Bacteria</taxon>
        <taxon>Bacillati</taxon>
        <taxon>Actinomycetota</taxon>
        <taxon>Actinomycetes</taxon>
        <taxon>Micrococcales</taxon>
        <taxon>Promicromonosporaceae</taxon>
        <taxon>Myceligenerans</taxon>
    </lineage>
</organism>
<evidence type="ECO:0000313" key="3">
    <source>
        <dbReference type="Proteomes" id="UP000280501"/>
    </source>
</evidence>
<dbReference type="NCBIfam" id="TIGR03083">
    <property type="entry name" value="maleylpyruvate isomerase family mycothiol-dependent enzyme"/>
    <property type="match status" value="1"/>
</dbReference>
<feature type="domain" description="Mycothiol-dependent maleylpyruvate isomerase metal-binding" evidence="1">
    <location>
        <begin position="10"/>
        <end position="96"/>
    </location>
</feature>
<comment type="caution">
    <text evidence="2">The sequence shown here is derived from an EMBL/GenBank/DDBJ whole genome shotgun (WGS) entry which is preliminary data.</text>
</comment>
<dbReference type="InterPro" id="IPR017517">
    <property type="entry name" value="Maleyloyr_isom"/>
</dbReference>
<dbReference type="Proteomes" id="UP000280501">
    <property type="component" value="Unassembled WGS sequence"/>
</dbReference>
<accession>A0A3N4YPU8</accession>
<keyword evidence="3" id="KW-1185">Reference proteome</keyword>
<sequence length="225" mass="24400">MEQGVLEDILAAERRALADDLRSLPEGDWSRESLCAGWSVEDVVAHLGAAMTIGTVGWMRSMVGAGLRPEVHNRRQLERFRGATPQDTLRRFAALGTVDGEPVRLPTRNPAPWLGEVIVHGEDVRRPLGIAHTYPDAGLIRVAAFFAGRDFAVNSRSQVKGLRLRATDAEFAAHEDPALPLVEGPLLALVMVMAGRPAYLGGLTGAGVPELRRRLGTDMVQSPQE</sequence>
<evidence type="ECO:0000259" key="1">
    <source>
        <dbReference type="Pfam" id="PF11716"/>
    </source>
</evidence>
<dbReference type="SUPFAM" id="SSF109854">
    <property type="entry name" value="DinB/YfiT-like putative metalloenzymes"/>
    <property type="match status" value="1"/>
</dbReference>
<dbReference type="EMBL" id="RKQZ01000001">
    <property type="protein sequence ID" value="RPF21394.1"/>
    <property type="molecule type" value="Genomic_DNA"/>
</dbReference>
<name>A0A3N4YPU8_9MICO</name>
<proteinExistence type="predicted"/>